<dbReference type="PANTHER" id="PTHR30293:SF0">
    <property type="entry name" value="NITROGEN ASSIMILATION REGULATORY PROTEIN NAC"/>
    <property type="match status" value="1"/>
</dbReference>
<evidence type="ECO:0000256" key="3">
    <source>
        <dbReference type="ARBA" id="ARBA00023125"/>
    </source>
</evidence>
<accession>A0A853F924</accession>
<dbReference type="PROSITE" id="PS50931">
    <property type="entry name" value="HTH_LYSR"/>
    <property type="match status" value="1"/>
</dbReference>
<dbReference type="Pfam" id="PF03466">
    <property type="entry name" value="LysR_substrate"/>
    <property type="match status" value="1"/>
</dbReference>
<keyword evidence="4" id="KW-0010">Activator</keyword>
<dbReference type="PANTHER" id="PTHR30293">
    <property type="entry name" value="TRANSCRIPTIONAL REGULATORY PROTEIN NAC-RELATED"/>
    <property type="match status" value="1"/>
</dbReference>
<dbReference type="GO" id="GO:0003700">
    <property type="term" value="F:DNA-binding transcription factor activity"/>
    <property type="evidence" value="ECO:0007669"/>
    <property type="project" value="InterPro"/>
</dbReference>
<name>A0A853F924_9BURK</name>
<feature type="domain" description="HTH lysR-type" evidence="6">
    <location>
        <begin position="1"/>
        <end position="58"/>
    </location>
</feature>
<evidence type="ECO:0000256" key="1">
    <source>
        <dbReference type="ARBA" id="ARBA00009437"/>
    </source>
</evidence>
<evidence type="ECO:0000256" key="4">
    <source>
        <dbReference type="ARBA" id="ARBA00023159"/>
    </source>
</evidence>
<keyword evidence="5" id="KW-0804">Transcription</keyword>
<dbReference type="AlphaFoldDB" id="A0A853F924"/>
<dbReference type="SUPFAM" id="SSF53850">
    <property type="entry name" value="Periplasmic binding protein-like II"/>
    <property type="match status" value="1"/>
</dbReference>
<evidence type="ECO:0000256" key="5">
    <source>
        <dbReference type="ARBA" id="ARBA00023163"/>
    </source>
</evidence>
<dbReference type="GO" id="GO:2000142">
    <property type="term" value="P:regulation of DNA-templated transcription initiation"/>
    <property type="evidence" value="ECO:0007669"/>
    <property type="project" value="TreeGrafter"/>
</dbReference>
<organism evidence="7 8">
    <name type="scientific">Allopusillimonas soli</name>
    <dbReference type="NCBI Taxonomy" id="659016"/>
    <lineage>
        <taxon>Bacteria</taxon>
        <taxon>Pseudomonadati</taxon>
        <taxon>Pseudomonadota</taxon>
        <taxon>Betaproteobacteria</taxon>
        <taxon>Burkholderiales</taxon>
        <taxon>Alcaligenaceae</taxon>
        <taxon>Allopusillimonas</taxon>
    </lineage>
</organism>
<comment type="caution">
    <text evidence="7">The sequence shown here is derived from an EMBL/GenBank/DDBJ whole genome shotgun (WGS) entry which is preliminary data.</text>
</comment>
<dbReference type="SUPFAM" id="SSF46785">
    <property type="entry name" value="Winged helix' DNA-binding domain"/>
    <property type="match status" value="1"/>
</dbReference>
<reference evidence="7 8" key="1">
    <citation type="submission" date="2020-07" db="EMBL/GenBank/DDBJ databases">
        <title>Taxonomic revisions and descriptions of new bacterial species based on genomic comparisons in the high-G+C-content subgroup of the family Alcaligenaceae.</title>
        <authorList>
            <person name="Szabo A."/>
            <person name="Felfoldi T."/>
        </authorList>
    </citation>
    <scope>NUCLEOTIDE SEQUENCE [LARGE SCALE GENOMIC DNA]</scope>
    <source>
        <strain evidence="7 8">DSM 25264</strain>
    </source>
</reference>
<evidence type="ECO:0000313" key="8">
    <source>
        <dbReference type="Proteomes" id="UP000580517"/>
    </source>
</evidence>
<keyword evidence="2" id="KW-0805">Transcription regulation</keyword>
<proteinExistence type="inferred from homology"/>
<dbReference type="InterPro" id="IPR036390">
    <property type="entry name" value="WH_DNA-bd_sf"/>
</dbReference>
<sequence length="321" mass="36294">MDIRQLQTFVAIYESGGISRAAERERTAPSVLSHHLANLEAQFPRPLFLRNPRGLLPTEYGQRLYAHAVQILRALQHAREDMYNMAGEISGQVAIGMAYTALQSIGRHLMRIVLEAHPGISLVLSETLSGSTISQLMDAHVDLALAYNPTQDARIKTTPLVEERMICIGKKHVIGDTTEPISVKTLLTLPFVLLRRGTMGRSVMDDPRLRKQFEQRARLQADNVNAVSLFVEEGHGCVIGTKSYLRRQIQSGDVSYRYIVKPTMLRTLHLCEHVDKPPSRAVELMRNLMLYLIASEVQSGNWECERVLFDAARWQRQGRQQ</sequence>
<comment type="similarity">
    <text evidence="1">Belongs to the LysR transcriptional regulatory family.</text>
</comment>
<gene>
    <name evidence="7" type="ORF">H0A68_09860</name>
</gene>
<protein>
    <submittedName>
        <fullName evidence="7">LysR family transcriptional regulator</fullName>
    </submittedName>
</protein>
<dbReference type="InterPro" id="IPR000847">
    <property type="entry name" value="LysR_HTH_N"/>
</dbReference>
<evidence type="ECO:0000259" key="6">
    <source>
        <dbReference type="PROSITE" id="PS50931"/>
    </source>
</evidence>
<dbReference type="Gene3D" id="3.40.190.290">
    <property type="match status" value="1"/>
</dbReference>
<evidence type="ECO:0000313" key="7">
    <source>
        <dbReference type="EMBL" id="NYT37175.1"/>
    </source>
</evidence>
<keyword evidence="3" id="KW-0238">DNA-binding</keyword>
<evidence type="ECO:0000256" key="2">
    <source>
        <dbReference type="ARBA" id="ARBA00023015"/>
    </source>
</evidence>
<dbReference type="RefSeq" id="WP_129969657.1">
    <property type="nucleotide sequence ID" value="NZ_JACCEW010000003.1"/>
</dbReference>
<keyword evidence="8" id="KW-1185">Reference proteome</keyword>
<dbReference type="Pfam" id="PF00126">
    <property type="entry name" value="HTH_1"/>
    <property type="match status" value="1"/>
</dbReference>
<dbReference type="InterPro" id="IPR005119">
    <property type="entry name" value="LysR_subst-bd"/>
</dbReference>
<dbReference type="Gene3D" id="1.10.10.10">
    <property type="entry name" value="Winged helix-like DNA-binding domain superfamily/Winged helix DNA-binding domain"/>
    <property type="match status" value="1"/>
</dbReference>
<dbReference type="OrthoDB" id="8587114at2"/>
<dbReference type="InterPro" id="IPR036388">
    <property type="entry name" value="WH-like_DNA-bd_sf"/>
</dbReference>
<dbReference type="Proteomes" id="UP000580517">
    <property type="component" value="Unassembled WGS sequence"/>
</dbReference>
<dbReference type="GO" id="GO:0003677">
    <property type="term" value="F:DNA binding"/>
    <property type="evidence" value="ECO:0007669"/>
    <property type="project" value="UniProtKB-KW"/>
</dbReference>
<dbReference type="EMBL" id="JACCEW010000003">
    <property type="protein sequence ID" value="NYT37175.1"/>
    <property type="molecule type" value="Genomic_DNA"/>
</dbReference>